<organism evidence="1">
    <name type="scientific">Lepeophtheirus salmonis</name>
    <name type="common">Salmon louse</name>
    <name type="synonym">Caligus salmonis</name>
    <dbReference type="NCBI Taxonomy" id="72036"/>
    <lineage>
        <taxon>Eukaryota</taxon>
        <taxon>Metazoa</taxon>
        <taxon>Ecdysozoa</taxon>
        <taxon>Arthropoda</taxon>
        <taxon>Crustacea</taxon>
        <taxon>Multicrustacea</taxon>
        <taxon>Hexanauplia</taxon>
        <taxon>Copepoda</taxon>
        <taxon>Siphonostomatoida</taxon>
        <taxon>Caligidae</taxon>
        <taxon>Lepeophtheirus</taxon>
    </lineage>
</organism>
<proteinExistence type="predicted"/>
<protein>
    <submittedName>
        <fullName evidence="1">Uncharacterized protein</fullName>
    </submittedName>
</protein>
<name>A0A0K2U7D0_LEPSM</name>
<sequence length="76" mass="8770">MVAKHVPQGQLCIYSRRHHVLKYEAFLYGEHGCLLDGRLWTVFLIHCEPFPVLCVMEVKTNKTSHPNVNVLKVVII</sequence>
<dbReference type="AlphaFoldDB" id="A0A0K2U7D0"/>
<dbReference type="EMBL" id="HACA01016792">
    <property type="protein sequence ID" value="CDW34153.1"/>
    <property type="molecule type" value="Transcribed_RNA"/>
</dbReference>
<reference evidence="1" key="1">
    <citation type="submission" date="2014-05" db="EMBL/GenBank/DDBJ databases">
        <authorList>
            <person name="Chronopoulou M."/>
        </authorList>
    </citation>
    <scope>NUCLEOTIDE SEQUENCE</scope>
    <source>
        <tissue evidence="1">Whole organism</tissue>
    </source>
</reference>
<evidence type="ECO:0000313" key="1">
    <source>
        <dbReference type="EMBL" id="CDW34153.1"/>
    </source>
</evidence>
<accession>A0A0K2U7D0</accession>